<gene>
    <name evidence="2" type="ORF">ENN90_05705</name>
</gene>
<evidence type="ECO:0000313" key="2">
    <source>
        <dbReference type="EMBL" id="HDR51105.1"/>
    </source>
</evidence>
<protein>
    <recommendedName>
        <fullName evidence="3">VWA domain-containing protein</fullName>
    </recommendedName>
</protein>
<sequence length="220" mass="24619">MISFGIKYWFVFLILILAAAAGIVFLLYFRNNESRELTPKQRGFLMVLRFFSFALIAFLLLSPFVRSLRRIVQNPVIIAAWDNSGSMVATGDSSQLATDVTRLKDRISEELGSGYTLVTYSFGQETKLTDQLDFSEKKSDYSNLIATITNNHFNENVGALLLAGDGIYNQGRNPVNMVDNLTFPVYTIGFGDTTQVTDARIQGVRVNRTSFAGNRFPVEI</sequence>
<feature type="transmembrane region" description="Helical" evidence="1">
    <location>
        <begin position="43"/>
        <end position="65"/>
    </location>
</feature>
<evidence type="ECO:0008006" key="3">
    <source>
        <dbReference type="Google" id="ProtNLM"/>
    </source>
</evidence>
<comment type="caution">
    <text evidence="2">The sequence shown here is derived from an EMBL/GenBank/DDBJ whole genome shotgun (WGS) entry which is preliminary data.</text>
</comment>
<reference evidence="2" key="1">
    <citation type="journal article" date="2020" name="mSystems">
        <title>Genome- and Community-Level Interaction Insights into Carbon Utilization and Element Cycling Functions of Hydrothermarchaeota in Hydrothermal Sediment.</title>
        <authorList>
            <person name="Zhou Z."/>
            <person name="Liu Y."/>
            <person name="Xu W."/>
            <person name="Pan J."/>
            <person name="Luo Z.H."/>
            <person name="Li M."/>
        </authorList>
    </citation>
    <scope>NUCLEOTIDE SEQUENCE [LARGE SCALE GENOMIC DNA]</scope>
    <source>
        <strain evidence="2">SpSt-1217</strain>
    </source>
</reference>
<dbReference type="AlphaFoldDB" id="A0A831LK98"/>
<keyword evidence="1" id="KW-0812">Transmembrane</keyword>
<dbReference type="PANTHER" id="PTHR37947:SF1">
    <property type="entry name" value="BLL2462 PROTEIN"/>
    <property type="match status" value="1"/>
</dbReference>
<proteinExistence type="predicted"/>
<feature type="transmembrane region" description="Helical" evidence="1">
    <location>
        <begin position="6"/>
        <end position="31"/>
    </location>
</feature>
<evidence type="ECO:0000256" key="1">
    <source>
        <dbReference type="SAM" id="Phobius"/>
    </source>
</evidence>
<feature type="non-terminal residue" evidence="2">
    <location>
        <position position="220"/>
    </location>
</feature>
<dbReference type="EMBL" id="DSDK01000317">
    <property type="protein sequence ID" value="HDR51105.1"/>
    <property type="molecule type" value="Genomic_DNA"/>
</dbReference>
<dbReference type="Proteomes" id="UP000886047">
    <property type="component" value="Unassembled WGS sequence"/>
</dbReference>
<organism evidence="2">
    <name type="scientific">Mariniphaga anaerophila</name>
    <dbReference type="NCBI Taxonomy" id="1484053"/>
    <lineage>
        <taxon>Bacteria</taxon>
        <taxon>Pseudomonadati</taxon>
        <taxon>Bacteroidota</taxon>
        <taxon>Bacteroidia</taxon>
        <taxon>Marinilabiliales</taxon>
        <taxon>Prolixibacteraceae</taxon>
        <taxon>Mariniphaga</taxon>
    </lineage>
</organism>
<keyword evidence="1" id="KW-0472">Membrane</keyword>
<dbReference type="PANTHER" id="PTHR37947">
    <property type="entry name" value="BLL2462 PROTEIN"/>
    <property type="match status" value="1"/>
</dbReference>
<keyword evidence="1" id="KW-1133">Transmembrane helix</keyword>
<name>A0A831LK98_9BACT</name>
<accession>A0A831LK98</accession>